<accession>H0ECI5</accession>
<evidence type="ECO:0000313" key="2">
    <source>
        <dbReference type="Proteomes" id="UP000005446"/>
    </source>
</evidence>
<organism evidence="1 2">
    <name type="scientific">Glarea lozoyensis (strain ATCC 74030 / MF5533)</name>
    <dbReference type="NCBI Taxonomy" id="1104152"/>
    <lineage>
        <taxon>Eukaryota</taxon>
        <taxon>Fungi</taxon>
        <taxon>Dikarya</taxon>
        <taxon>Ascomycota</taxon>
        <taxon>Pezizomycotina</taxon>
        <taxon>Leotiomycetes</taxon>
        <taxon>Helotiales</taxon>
        <taxon>Helotiaceae</taxon>
        <taxon>Glarea</taxon>
    </lineage>
</organism>
<evidence type="ECO:0000313" key="1">
    <source>
        <dbReference type="EMBL" id="EHL03771.1"/>
    </source>
</evidence>
<reference evidence="1 2" key="1">
    <citation type="journal article" date="2012" name="Eukaryot. Cell">
        <title>Genome sequence of the fungus Glarea lozoyensis: the first genome sequence of a species from the Helotiaceae family.</title>
        <authorList>
            <person name="Youssar L."/>
            <person name="Gruening B.A."/>
            <person name="Erxleben A."/>
            <person name="Guenther S."/>
            <person name="Huettel W."/>
        </authorList>
    </citation>
    <scope>NUCLEOTIDE SEQUENCE [LARGE SCALE GENOMIC DNA]</scope>
    <source>
        <strain evidence="2">ATCC 74030 / MF5533</strain>
    </source>
</reference>
<protein>
    <submittedName>
        <fullName evidence="1">Uncharacterized protein</fullName>
    </submittedName>
</protein>
<sequence length="36" mass="4325">MIPPVRIVWGVYYYILRFRCDTTMQGYEPVQQLNSS</sequence>
<dbReference type="HOGENOM" id="CLU_3359799_0_0_1"/>
<proteinExistence type="predicted"/>
<dbReference type="EMBL" id="AGUE01000004">
    <property type="protein sequence ID" value="EHL03771.1"/>
    <property type="molecule type" value="Genomic_DNA"/>
</dbReference>
<dbReference type="InParanoid" id="H0ECI5"/>
<dbReference type="Proteomes" id="UP000005446">
    <property type="component" value="Unassembled WGS sequence"/>
</dbReference>
<gene>
    <name evidence="1" type="ORF">M7I_0123</name>
</gene>
<comment type="caution">
    <text evidence="1">The sequence shown here is derived from an EMBL/GenBank/DDBJ whole genome shotgun (WGS) entry which is preliminary data.</text>
</comment>
<dbReference type="AlphaFoldDB" id="H0ECI5"/>
<name>H0ECI5_GLAL7</name>
<keyword evidence="2" id="KW-1185">Reference proteome</keyword>